<name>A0A1C6VCQ0_9ACTN</name>
<keyword evidence="1" id="KW-0808">Transferase</keyword>
<dbReference type="Gene3D" id="3.30.460.40">
    <property type="match status" value="1"/>
</dbReference>
<gene>
    <name evidence="1" type="ORF">GA0070617_5251</name>
</gene>
<dbReference type="EMBL" id="FMIA01000002">
    <property type="protein sequence ID" value="SCL63600.1"/>
    <property type="molecule type" value="Genomic_DNA"/>
</dbReference>
<dbReference type="SUPFAM" id="SSF81301">
    <property type="entry name" value="Nucleotidyltransferase"/>
    <property type="match status" value="1"/>
</dbReference>
<proteinExistence type="predicted"/>
<dbReference type="AlphaFoldDB" id="A0A1C6VCQ0"/>
<dbReference type="Pfam" id="PF08843">
    <property type="entry name" value="AbiEii"/>
    <property type="match status" value="1"/>
</dbReference>
<protein>
    <submittedName>
        <fullName evidence="1">Nucleotidyl transferase AbiEii toxin, Type IV TA system</fullName>
    </submittedName>
</protein>
<dbReference type="OrthoDB" id="3870258at2"/>
<dbReference type="STRING" id="683228.GA0070617_5251"/>
<evidence type="ECO:0000313" key="1">
    <source>
        <dbReference type="EMBL" id="SCL63600.1"/>
    </source>
</evidence>
<accession>A0A1C6VCQ0</accession>
<dbReference type="GO" id="GO:0016740">
    <property type="term" value="F:transferase activity"/>
    <property type="evidence" value="ECO:0007669"/>
    <property type="project" value="UniProtKB-KW"/>
</dbReference>
<sequence length="224" mass="24518">MAPTPTPDPFQHAVARIALSVASRHGFALAGGQALIAHGIGARPTEDIDLFTDQDGGVAAAAELVRSALLDSGFHVETIADPTELDDVFYGFEQEMTEFEVHRDDQAVRLQLVRFARTNSPVVFGIGPVLHLDDVLGTKVAAMVTRAQPRDYVDVAAALRDCTRDDLIALGRRADPDLADDEIHDCMRRLDRLPDSVFALYRLSPTQIETVRGSFADWPRSARL</sequence>
<dbReference type="InterPro" id="IPR043519">
    <property type="entry name" value="NT_sf"/>
</dbReference>
<organism evidence="1 2">
    <name type="scientific">Micromonospora yangpuensis</name>
    <dbReference type="NCBI Taxonomy" id="683228"/>
    <lineage>
        <taxon>Bacteria</taxon>
        <taxon>Bacillati</taxon>
        <taxon>Actinomycetota</taxon>
        <taxon>Actinomycetes</taxon>
        <taxon>Micromonosporales</taxon>
        <taxon>Micromonosporaceae</taxon>
        <taxon>Micromonospora</taxon>
    </lineage>
</organism>
<dbReference type="InterPro" id="IPR014942">
    <property type="entry name" value="AbiEii"/>
</dbReference>
<dbReference type="Proteomes" id="UP000198937">
    <property type="component" value="Unassembled WGS sequence"/>
</dbReference>
<keyword evidence="2" id="KW-1185">Reference proteome</keyword>
<reference evidence="2" key="1">
    <citation type="submission" date="2016-06" db="EMBL/GenBank/DDBJ databases">
        <authorList>
            <person name="Varghese N."/>
            <person name="Submissions Spin"/>
        </authorList>
    </citation>
    <scope>NUCLEOTIDE SEQUENCE [LARGE SCALE GENOMIC DNA]</scope>
    <source>
        <strain evidence="2">DSM 45577</strain>
    </source>
</reference>
<evidence type="ECO:0000313" key="2">
    <source>
        <dbReference type="Proteomes" id="UP000198937"/>
    </source>
</evidence>